<dbReference type="GO" id="GO:0004674">
    <property type="term" value="F:protein serine/threonine kinase activity"/>
    <property type="evidence" value="ECO:0007669"/>
    <property type="project" value="TreeGrafter"/>
</dbReference>
<evidence type="ECO:0000313" key="4">
    <source>
        <dbReference type="Proteomes" id="UP000625711"/>
    </source>
</evidence>
<gene>
    <name evidence="3" type="ORF">GWI33_007924</name>
</gene>
<dbReference type="GO" id="GO:0005634">
    <property type="term" value="C:nucleus"/>
    <property type="evidence" value="ECO:0007669"/>
    <property type="project" value="TreeGrafter"/>
</dbReference>
<comment type="caution">
    <text evidence="3">The sequence shown here is derived from an EMBL/GenBank/DDBJ whole genome shotgun (WGS) entry which is preliminary data.</text>
</comment>
<dbReference type="PROSITE" id="PS50290">
    <property type="entry name" value="PI3_4_KINASE_3"/>
    <property type="match status" value="1"/>
</dbReference>
<dbReference type="GO" id="GO:0008630">
    <property type="term" value="P:intrinsic apoptotic signaling pathway in response to DNA damage"/>
    <property type="evidence" value="ECO:0007669"/>
    <property type="project" value="TreeGrafter"/>
</dbReference>
<proteinExistence type="predicted"/>
<evidence type="ECO:0008006" key="5">
    <source>
        <dbReference type="Google" id="ProtNLM"/>
    </source>
</evidence>
<organism evidence="3 4">
    <name type="scientific">Rhynchophorus ferrugineus</name>
    <name type="common">Red palm weevil</name>
    <name type="synonym">Curculio ferrugineus</name>
    <dbReference type="NCBI Taxonomy" id="354439"/>
    <lineage>
        <taxon>Eukaryota</taxon>
        <taxon>Metazoa</taxon>
        <taxon>Ecdysozoa</taxon>
        <taxon>Arthropoda</taxon>
        <taxon>Hexapoda</taxon>
        <taxon>Insecta</taxon>
        <taxon>Pterygota</taxon>
        <taxon>Neoptera</taxon>
        <taxon>Endopterygota</taxon>
        <taxon>Coleoptera</taxon>
        <taxon>Polyphaga</taxon>
        <taxon>Cucujiformia</taxon>
        <taxon>Curculionidae</taxon>
        <taxon>Dryophthorinae</taxon>
        <taxon>Rhynchophorus</taxon>
    </lineage>
</organism>
<dbReference type="PANTHER" id="PTHR11139">
    <property type="entry name" value="ATAXIA TELANGIECTASIA MUTATED ATM -RELATED"/>
    <property type="match status" value="1"/>
</dbReference>
<dbReference type="InterPro" id="IPR036940">
    <property type="entry name" value="PI3/4_kinase_cat_sf"/>
</dbReference>
<reference evidence="3" key="1">
    <citation type="submission" date="2020-08" db="EMBL/GenBank/DDBJ databases">
        <title>Genome sequencing and assembly of the red palm weevil Rhynchophorus ferrugineus.</title>
        <authorList>
            <person name="Dias G.B."/>
            <person name="Bergman C.M."/>
            <person name="Manee M."/>
        </authorList>
    </citation>
    <scope>NUCLEOTIDE SEQUENCE</scope>
    <source>
        <strain evidence="3">AA-2017</strain>
        <tissue evidence="3">Whole larva</tissue>
    </source>
</reference>
<dbReference type="GO" id="GO:0006302">
    <property type="term" value="P:double-strand break repair"/>
    <property type="evidence" value="ECO:0007669"/>
    <property type="project" value="TreeGrafter"/>
</dbReference>
<dbReference type="Gene3D" id="1.10.1070.11">
    <property type="entry name" value="Phosphatidylinositol 3-/4-kinase, catalytic domain"/>
    <property type="match status" value="1"/>
</dbReference>
<accession>A0A834MBJ9</accession>
<dbReference type="OrthoDB" id="431717at2759"/>
<dbReference type="AlphaFoldDB" id="A0A834MBJ9"/>
<dbReference type="SMART" id="SM01343">
    <property type="entry name" value="FATC"/>
    <property type="match status" value="1"/>
</dbReference>
<evidence type="ECO:0000259" key="2">
    <source>
        <dbReference type="PROSITE" id="PS51190"/>
    </source>
</evidence>
<dbReference type="Pfam" id="PF00454">
    <property type="entry name" value="PI3_PI4_kinase"/>
    <property type="match status" value="1"/>
</dbReference>
<dbReference type="EMBL" id="JAACXV010000384">
    <property type="protein sequence ID" value="KAF7278861.1"/>
    <property type="molecule type" value="Genomic_DNA"/>
</dbReference>
<evidence type="ECO:0000259" key="1">
    <source>
        <dbReference type="PROSITE" id="PS50290"/>
    </source>
</evidence>
<dbReference type="GO" id="GO:0000723">
    <property type="term" value="P:telomere maintenance"/>
    <property type="evidence" value="ECO:0007669"/>
    <property type="project" value="TreeGrafter"/>
</dbReference>
<dbReference type="InterPro" id="IPR011009">
    <property type="entry name" value="Kinase-like_dom_sf"/>
</dbReference>
<evidence type="ECO:0000313" key="3">
    <source>
        <dbReference type="EMBL" id="KAF7278861.1"/>
    </source>
</evidence>
<dbReference type="PROSITE" id="PS51190">
    <property type="entry name" value="FATC"/>
    <property type="match status" value="1"/>
</dbReference>
<feature type="domain" description="FATC" evidence="2">
    <location>
        <begin position="164"/>
        <end position="196"/>
    </location>
</feature>
<keyword evidence="4" id="KW-1185">Reference proteome</keyword>
<dbReference type="Proteomes" id="UP000625711">
    <property type="component" value="Unassembled WGS sequence"/>
</dbReference>
<dbReference type="PANTHER" id="PTHR11139:SF68">
    <property type="entry name" value="DNA-DEPENDENT PROTEIN KINASE CATALYTIC SUBUNIT"/>
    <property type="match status" value="1"/>
</dbReference>
<dbReference type="InterPro" id="IPR003152">
    <property type="entry name" value="FATC_dom"/>
</dbReference>
<protein>
    <recommendedName>
        <fullName evidence="5">Non-specific serine/threonine protein kinase</fullName>
    </recommendedName>
</protein>
<feature type="domain" description="PI3K/PI4K catalytic" evidence="1">
    <location>
        <begin position="1"/>
        <end position="146"/>
    </location>
</feature>
<dbReference type="InterPro" id="IPR000403">
    <property type="entry name" value="PI3/4_kinase_cat_dom"/>
</dbReference>
<dbReference type="SUPFAM" id="SSF56112">
    <property type="entry name" value="Protein kinase-like (PK-like)"/>
    <property type="match status" value="1"/>
</dbReference>
<name>A0A834MBJ9_RHYFE</name>
<dbReference type="InterPro" id="IPR050517">
    <property type="entry name" value="DDR_Repair_Kinase"/>
</dbReference>
<sequence>MCACHWLLGVGDRHLENSQVSLTNGVVLGIDFGHAFGTATQYLPIPELIPFRLTPHILELMLPLKEIGTFRDVFISCLKSLRKNKRPLLATMNVFIQEPPVEWLKLSGITWYPIHKINQAKTKLEGISSRNIVIEDLKSNSIAKPEIIQECIKAVEIENSNSMGNLTVEQQVDDLIKHAVDPKILSRLYVGWLPFI</sequence>
<dbReference type="Pfam" id="PF02260">
    <property type="entry name" value="FATC"/>
    <property type="match status" value="1"/>
</dbReference>